<dbReference type="Gene3D" id="3.40.50.720">
    <property type="entry name" value="NAD(P)-binding Rossmann-like Domain"/>
    <property type="match status" value="1"/>
</dbReference>
<dbReference type="InterPro" id="IPR036291">
    <property type="entry name" value="NAD(P)-bd_dom_sf"/>
</dbReference>
<evidence type="ECO:0000313" key="2">
    <source>
        <dbReference type="Proteomes" id="UP000320146"/>
    </source>
</evidence>
<sequence length="243" mass="27681">MKILIIGFGEIAEEFAKLNKDFEFIGIRRSGSSNLSNVEIINCDYTLGLPNQIMNHIFDWIIFFPKTDGNDADAYRNGYLSQLKTIKDNFSSAKRIFISSTRVFSGYSNIIVNEDTPSKPGDEQGKIINEYEQEVMSHESTIVLRLGGLITSKSNFVQLVLQKRLFTSNKYINGIFISDVLNLMLNILKGDISQRLVNVVMPIYMKYSDFDPAFEGEPVNAAVKSIHYNDISRFKYKSIEQIK</sequence>
<proteinExistence type="predicted"/>
<evidence type="ECO:0000313" key="1">
    <source>
        <dbReference type="EMBL" id="RZO24879.1"/>
    </source>
</evidence>
<evidence type="ECO:0008006" key="3">
    <source>
        <dbReference type="Google" id="ProtNLM"/>
    </source>
</evidence>
<gene>
    <name evidence="1" type="ORF">EVA99_00475</name>
</gene>
<dbReference type="SUPFAM" id="SSF51735">
    <property type="entry name" value="NAD(P)-binding Rossmann-fold domains"/>
    <property type="match status" value="1"/>
</dbReference>
<dbReference type="AlphaFoldDB" id="A0A520MUH0"/>
<dbReference type="EMBL" id="SHBL01000002">
    <property type="protein sequence ID" value="RZO24879.1"/>
    <property type="molecule type" value="Genomic_DNA"/>
</dbReference>
<dbReference type="Proteomes" id="UP000320146">
    <property type="component" value="Unassembled WGS sequence"/>
</dbReference>
<organism evidence="1 2">
    <name type="scientific">SAR86 cluster bacterium</name>
    <dbReference type="NCBI Taxonomy" id="2030880"/>
    <lineage>
        <taxon>Bacteria</taxon>
        <taxon>Pseudomonadati</taxon>
        <taxon>Pseudomonadota</taxon>
        <taxon>Gammaproteobacteria</taxon>
        <taxon>SAR86 cluster</taxon>
    </lineage>
</organism>
<comment type="caution">
    <text evidence="1">The sequence shown here is derived from an EMBL/GenBank/DDBJ whole genome shotgun (WGS) entry which is preliminary data.</text>
</comment>
<protein>
    <recommendedName>
        <fullName evidence="3">NAD-dependent epimerase/dehydratase family protein</fullName>
    </recommendedName>
</protein>
<accession>A0A520MUH0</accession>
<reference evidence="1 2" key="1">
    <citation type="submission" date="2019-02" db="EMBL/GenBank/DDBJ databases">
        <title>Prokaryotic population dynamics and viral predation in marine succession experiment using metagenomics: the confinement effect.</title>
        <authorList>
            <person name="Haro-Moreno J.M."/>
            <person name="Rodriguez-Valera F."/>
            <person name="Lopez-Perez M."/>
        </authorList>
    </citation>
    <scope>NUCLEOTIDE SEQUENCE [LARGE SCALE GENOMIC DNA]</scope>
    <source>
        <strain evidence="1">MED-G166</strain>
    </source>
</reference>
<name>A0A520MUH0_9GAMM</name>